<feature type="transmembrane region" description="Helical" evidence="7">
    <location>
        <begin position="79"/>
        <end position="99"/>
    </location>
</feature>
<dbReference type="InterPro" id="IPR052518">
    <property type="entry name" value="CHR_Transporter"/>
</dbReference>
<evidence type="ECO:0000256" key="5">
    <source>
        <dbReference type="ARBA" id="ARBA00022989"/>
    </source>
</evidence>
<sequence length="180" mass="18529">MHGLGWTDLLGLWLHFSLLSLLAVGGAITTAPDMQRYLVGQQGWMSDAQFTAGVAIAQAAPGPNILFVAVMGWHVAGVAGVLATMAGIMGPSSVLAFAVGRYGRRRADSIALRAFTAGLTPLTLGLLLSTGWVLTAPVRSEWVAALLVLGTVLASVRTRVSPMWLIAAGAVAGALALQPG</sequence>
<feature type="transmembrane region" description="Helical" evidence="7">
    <location>
        <begin position="163"/>
        <end position="179"/>
    </location>
</feature>
<evidence type="ECO:0000256" key="7">
    <source>
        <dbReference type="SAM" id="Phobius"/>
    </source>
</evidence>
<dbReference type="OrthoDB" id="556585at2"/>
<gene>
    <name evidence="8" type="ORF">AQPW35_09980</name>
</gene>
<dbReference type="InterPro" id="IPR003370">
    <property type="entry name" value="Chromate_transpt"/>
</dbReference>
<keyword evidence="3" id="KW-1003">Cell membrane</keyword>
<proteinExistence type="inferred from homology"/>
<dbReference type="PANTHER" id="PTHR43663">
    <property type="entry name" value="CHROMATE TRANSPORT PROTEIN-RELATED"/>
    <property type="match status" value="1"/>
</dbReference>
<evidence type="ECO:0000313" key="9">
    <source>
        <dbReference type="Proteomes" id="UP000301751"/>
    </source>
</evidence>
<feature type="transmembrane region" description="Helical" evidence="7">
    <location>
        <begin position="52"/>
        <end position="73"/>
    </location>
</feature>
<comment type="similarity">
    <text evidence="2">Belongs to the chromate ion transporter (CHR) (TC 2.A.51) family.</text>
</comment>
<keyword evidence="9" id="KW-1185">Reference proteome</keyword>
<dbReference type="EMBL" id="BJCL01000002">
    <property type="protein sequence ID" value="GCL61917.1"/>
    <property type="molecule type" value="Genomic_DNA"/>
</dbReference>
<dbReference type="Pfam" id="PF02417">
    <property type="entry name" value="Chromate_transp"/>
    <property type="match status" value="1"/>
</dbReference>
<comment type="subcellular location">
    <subcellularLocation>
        <location evidence="1">Cell membrane</location>
        <topology evidence="1">Multi-pass membrane protein</topology>
    </subcellularLocation>
</comment>
<dbReference type="GO" id="GO:0015109">
    <property type="term" value="F:chromate transmembrane transporter activity"/>
    <property type="evidence" value="ECO:0007669"/>
    <property type="project" value="InterPro"/>
</dbReference>
<dbReference type="GO" id="GO:0005886">
    <property type="term" value="C:plasma membrane"/>
    <property type="evidence" value="ECO:0007669"/>
    <property type="project" value="UniProtKB-SubCell"/>
</dbReference>
<accession>A0A480ANI3</accession>
<evidence type="ECO:0000256" key="4">
    <source>
        <dbReference type="ARBA" id="ARBA00022692"/>
    </source>
</evidence>
<comment type="caution">
    <text evidence="8">The sequence shown here is derived from an EMBL/GenBank/DDBJ whole genome shotgun (WGS) entry which is preliminary data.</text>
</comment>
<evidence type="ECO:0000313" key="8">
    <source>
        <dbReference type="EMBL" id="GCL61917.1"/>
    </source>
</evidence>
<dbReference type="RefSeq" id="WP_137732058.1">
    <property type="nucleotide sequence ID" value="NZ_BJCL01000002.1"/>
</dbReference>
<dbReference type="Proteomes" id="UP000301751">
    <property type="component" value="Unassembled WGS sequence"/>
</dbReference>
<organism evidence="8 9">
    <name type="scientific">Pseudaquabacterium pictum</name>
    <dbReference type="NCBI Taxonomy" id="2315236"/>
    <lineage>
        <taxon>Bacteria</taxon>
        <taxon>Pseudomonadati</taxon>
        <taxon>Pseudomonadota</taxon>
        <taxon>Betaproteobacteria</taxon>
        <taxon>Burkholderiales</taxon>
        <taxon>Sphaerotilaceae</taxon>
        <taxon>Pseudaquabacterium</taxon>
    </lineage>
</organism>
<feature type="transmembrane region" description="Helical" evidence="7">
    <location>
        <begin position="12"/>
        <end position="31"/>
    </location>
</feature>
<keyword evidence="6 7" id="KW-0472">Membrane</keyword>
<keyword evidence="4 7" id="KW-0812">Transmembrane</keyword>
<feature type="transmembrane region" description="Helical" evidence="7">
    <location>
        <begin position="111"/>
        <end position="134"/>
    </location>
</feature>
<dbReference type="PANTHER" id="PTHR43663:SF1">
    <property type="entry name" value="CHROMATE TRANSPORTER"/>
    <property type="match status" value="1"/>
</dbReference>
<keyword evidence="5 7" id="KW-1133">Transmembrane helix</keyword>
<evidence type="ECO:0000256" key="6">
    <source>
        <dbReference type="ARBA" id="ARBA00023136"/>
    </source>
</evidence>
<evidence type="ECO:0000256" key="3">
    <source>
        <dbReference type="ARBA" id="ARBA00022475"/>
    </source>
</evidence>
<evidence type="ECO:0000256" key="2">
    <source>
        <dbReference type="ARBA" id="ARBA00005262"/>
    </source>
</evidence>
<evidence type="ECO:0000256" key="1">
    <source>
        <dbReference type="ARBA" id="ARBA00004651"/>
    </source>
</evidence>
<name>A0A480ANI3_9BURK</name>
<reference evidence="9" key="1">
    <citation type="submission" date="2019-03" db="EMBL/GenBank/DDBJ databases">
        <title>Aquabacterium pictum sp.nov., the first bacteriochlorophyll a-containing freshwater bacterium in the genus Aquabacterium of the class Betaproteobacteria.</title>
        <authorList>
            <person name="Hirose S."/>
            <person name="Tank M."/>
            <person name="Hara E."/>
            <person name="Tamaki H."/>
            <person name="Takaichi S."/>
            <person name="Haruta S."/>
            <person name="Hanada S."/>
        </authorList>
    </citation>
    <scope>NUCLEOTIDE SEQUENCE [LARGE SCALE GENOMIC DNA]</scope>
    <source>
        <strain evidence="9">W35</strain>
    </source>
</reference>
<protein>
    <submittedName>
        <fullName evidence="8">Chromate transporter</fullName>
    </submittedName>
</protein>
<dbReference type="AlphaFoldDB" id="A0A480ANI3"/>